<evidence type="ECO:0000313" key="4">
    <source>
        <dbReference type="Proteomes" id="UP000829069"/>
    </source>
</evidence>
<keyword evidence="2" id="KW-0812">Transmembrane</keyword>
<keyword evidence="2" id="KW-1133">Transmembrane helix</keyword>
<feature type="compositionally biased region" description="Pro residues" evidence="1">
    <location>
        <begin position="552"/>
        <end position="565"/>
    </location>
</feature>
<feature type="compositionally biased region" description="Low complexity" evidence="1">
    <location>
        <begin position="505"/>
        <end position="519"/>
    </location>
</feature>
<evidence type="ECO:0000313" key="3">
    <source>
        <dbReference type="EMBL" id="UNK45258.1"/>
    </source>
</evidence>
<dbReference type="Pfam" id="PF14333">
    <property type="entry name" value="DUF4389"/>
    <property type="match status" value="2"/>
</dbReference>
<sequence>MTAQPAPSYAPPPGPPPARMKPGNWVLLILGVLLSMLGMGMTIAGSIVLGASAAQSDGGYLTGGTKRYQSTGYAVTSPSVVVDPWSEGMPPVGDLASVQVRAEAVVPDQEVFVGIAKASDVQTYLRDVPVTPLSGASWSQTGEGQMSWRDNRDRTTPGNRAPAAPAEQDFWTESATGSGSQTISWKVQPGQWSLVVMNADASRPVWVDLQAGARSDLLGPLGGGLLIPGIIALVIGIPLLLLGSAGLGRNVDPARDRPGQGPGATLAGNAGWQRTPTSVYPVRLAGYLDSRLSRGLWLVKWLLAIPHYIVLALLWFALVVSTIAAGIVILFTGRYPRSWFCFNVGVLRWSWRVGFYGYSALGTDRYPPFTLAQAEYPADLDVAYPQRLSHGLVLVKWWLLAIPHLLIVGIFTSGSGLAWSRSWGDDVSVSSWGLSLLGLLILITAVILLFTARYRYDLFAFIMGLNRWSYRVAAYVLLMRDEYPPFRLDQGADEPPAAAPPEGPAMPGAPGTATGSWAPEPGPGAGGWGTAPGAGGSASGPGAGGPGAMPGEPGPWPAAPGPDAAPGPNAGGPGADPGAPGPGPGGPDAGGPGAAPGTPGPPR</sequence>
<gene>
    <name evidence="3" type="ORF">MNQ99_15145</name>
</gene>
<keyword evidence="2" id="KW-0472">Membrane</keyword>
<reference evidence="3 4" key="1">
    <citation type="submission" date="2022-03" db="EMBL/GenBank/DDBJ databases">
        <title>Isotopic signatures of nitrous oxide derived from detoxification processes.</title>
        <authorList>
            <person name="Behrendt U."/>
            <person name="Buchen C."/>
            <person name="Well R."/>
            <person name="Ulrich A."/>
            <person name="Rohe L."/>
            <person name="Kolb S."/>
            <person name="Schloter M."/>
            <person name="Horn M.A."/>
            <person name="Augustin J."/>
        </authorList>
    </citation>
    <scope>NUCLEOTIDE SEQUENCE [LARGE SCALE GENOMIC DNA]</scope>
    <source>
        <strain evidence="3 4">S4-C24</strain>
    </source>
</reference>
<dbReference type="RefSeq" id="WP_241913524.1">
    <property type="nucleotide sequence ID" value="NZ_CP093326.1"/>
</dbReference>
<dbReference type="EMBL" id="CP093326">
    <property type="protein sequence ID" value="UNK45258.1"/>
    <property type="molecule type" value="Genomic_DNA"/>
</dbReference>
<accession>A0ABY3W815</accession>
<feature type="transmembrane region" description="Helical" evidence="2">
    <location>
        <begin position="431"/>
        <end position="452"/>
    </location>
</feature>
<feature type="transmembrane region" description="Helical" evidence="2">
    <location>
        <begin position="25"/>
        <end position="49"/>
    </location>
</feature>
<evidence type="ECO:0000256" key="1">
    <source>
        <dbReference type="SAM" id="MobiDB-lite"/>
    </source>
</evidence>
<feature type="transmembrane region" description="Helical" evidence="2">
    <location>
        <begin position="224"/>
        <end position="247"/>
    </location>
</feature>
<dbReference type="Proteomes" id="UP000829069">
    <property type="component" value="Chromosome"/>
</dbReference>
<feature type="transmembrane region" description="Helical" evidence="2">
    <location>
        <begin position="397"/>
        <end position="419"/>
    </location>
</feature>
<name>A0ABY3W815_9MICC</name>
<feature type="compositionally biased region" description="Polar residues" evidence="1">
    <location>
        <begin position="135"/>
        <end position="144"/>
    </location>
</feature>
<feature type="compositionally biased region" description="Gly residues" evidence="1">
    <location>
        <begin position="523"/>
        <end position="548"/>
    </location>
</feature>
<protein>
    <submittedName>
        <fullName evidence="3">DUF4389 domain-containing protein</fullName>
    </submittedName>
</protein>
<evidence type="ECO:0000256" key="2">
    <source>
        <dbReference type="SAM" id="Phobius"/>
    </source>
</evidence>
<keyword evidence="4" id="KW-1185">Reference proteome</keyword>
<feature type="region of interest" description="Disordered" evidence="1">
    <location>
        <begin position="488"/>
        <end position="603"/>
    </location>
</feature>
<feature type="transmembrane region" description="Helical" evidence="2">
    <location>
        <begin position="308"/>
        <end position="332"/>
    </location>
</feature>
<feature type="region of interest" description="Disordered" evidence="1">
    <location>
        <begin position="135"/>
        <end position="165"/>
    </location>
</feature>
<proteinExistence type="predicted"/>
<dbReference type="InterPro" id="IPR025498">
    <property type="entry name" value="DUF4389"/>
</dbReference>
<organism evidence="3 4">
    <name type="scientific">Arthrobacter sulfonylureivorans</name>
    <dbReference type="NCBI Taxonomy" id="2486855"/>
    <lineage>
        <taxon>Bacteria</taxon>
        <taxon>Bacillati</taxon>
        <taxon>Actinomycetota</taxon>
        <taxon>Actinomycetes</taxon>
        <taxon>Micrococcales</taxon>
        <taxon>Micrococcaceae</taxon>
        <taxon>Arthrobacter</taxon>
    </lineage>
</organism>